<dbReference type="InParanoid" id="A0A3Q7FL44"/>
<sequence>MNVGFLRARISKLDSLLSESKDVLESKKVELAEAKEEMRIIEEKVLKVKQVMKNVESEIQALTKEEAYFELNFKALAASPW</sequence>
<dbReference type="EnsemblPlants" id="Solyc03g063180.1.1">
    <property type="protein sequence ID" value="Solyc03g063180.1.1.1"/>
    <property type="gene ID" value="Solyc03g063180.1"/>
</dbReference>
<accession>A0A3Q7FL44</accession>
<organism evidence="2">
    <name type="scientific">Solanum lycopersicum</name>
    <name type="common">Tomato</name>
    <name type="synonym">Lycopersicon esculentum</name>
    <dbReference type="NCBI Taxonomy" id="4081"/>
    <lineage>
        <taxon>Eukaryota</taxon>
        <taxon>Viridiplantae</taxon>
        <taxon>Streptophyta</taxon>
        <taxon>Embryophyta</taxon>
        <taxon>Tracheophyta</taxon>
        <taxon>Spermatophyta</taxon>
        <taxon>Magnoliopsida</taxon>
        <taxon>eudicotyledons</taxon>
        <taxon>Gunneridae</taxon>
        <taxon>Pentapetalae</taxon>
        <taxon>asterids</taxon>
        <taxon>lamiids</taxon>
        <taxon>Solanales</taxon>
        <taxon>Solanaceae</taxon>
        <taxon>Solanoideae</taxon>
        <taxon>Solaneae</taxon>
        <taxon>Solanum</taxon>
        <taxon>Solanum subgen. Lycopersicon</taxon>
    </lineage>
</organism>
<keyword evidence="3" id="KW-1185">Reference proteome</keyword>
<feature type="coiled-coil region" evidence="1">
    <location>
        <begin position="17"/>
        <end position="65"/>
    </location>
</feature>
<protein>
    <submittedName>
        <fullName evidence="2">Uncharacterized protein</fullName>
    </submittedName>
</protein>
<dbReference type="AlphaFoldDB" id="A0A3Q7FL44"/>
<dbReference type="STRING" id="4081.A0A3Q7FL44"/>
<proteinExistence type="predicted"/>
<evidence type="ECO:0000313" key="3">
    <source>
        <dbReference type="Proteomes" id="UP000004994"/>
    </source>
</evidence>
<name>A0A3Q7FL44_SOLLC</name>
<dbReference type="Gramene" id="Solyc03g063180.1.1">
    <property type="protein sequence ID" value="Solyc03g063180.1.1.1"/>
    <property type="gene ID" value="Solyc03g063180.1"/>
</dbReference>
<evidence type="ECO:0000256" key="1">
    <source>
        <dbReference type="SAM" id="Coils"/>
    </source>
</evidence>
<dbReference type="Proteomes" id="UP000004994">
    <property type="component" value="Chromosome 3"/>
</dbReference>
<reference evidence="2" key="2">
    <citation type="submission" date="2019-01" db="UniProtKB">
        <authorList>
            <consortium name="EnsemblPlants"/>
        </authorList>
    </citation>
    <scope>IDENTIFICATION</scope>
    <source>
        <strain evidence="2">cv. Heinz 1706</strain>
    </source>
</reference>
<reference evidence="2" key="1">
    <citation type="journal article" date="2012" name="Nature">
        <title>The tomato genome sequence provides insights into fleshy fruit evolution.</title>
        <authorList>
            <consortium name="Tomato Genome Consortium"/>
        </authorList>
    </citation>
    <scope>NUCLEOTIDE SEQUENCE [LARGE SCALE GENOMIC DNA]</scope>
    <source>
        <strain evidence="2">cv. Heinz 1706</strain>
    </source>
</reference>
<dbReference type="PaxDb" id="4081-Solyc03g063180.1.1"/>
<evidence type="ECO:0000313" key="2">
    <source>
        <dbReference type="EnsemblPlants" id="Solyc03g063180.1.1.1"/>
    </source>
</evidence>
<keyword evidence="1" id="KW-0175">Coiled coil</keyword>
<dbReference type="SMR" id="A0A3Q7FL44"/>